<dbReference type="Proteomes" id="UP000244446">
    <property type="component" value="Unassembled WGS sequence"/>
</dbReference>
<evidence type="ECO:0000313" key="1">
    <source>
        <dbReference type="EMBL" id="PVA12013.1"/>
    </source>
</evidence>
<comment type="caution">
    <text evidence="1">The sequence shown here is derived from an EMBL/GenBank/DDBJ whole genome shotgun (WGS) entry which is preliminary data.</text>
</comment>
<reference evidence="1 2" key="1">
    <citation type="submission" date="2018-04" db="EMBL/GenBank/DDBJ databases">
        <title>Pelagivirga bohaiensis gen. nov., sp. nov., a bacterium isolated from the Bohai Sea.</title>
        <authorList>
            <person name="Ji X."/>
        </authorList>
    </citation>
    <scope>NUCLEOTIDE SEQUENCE [LARGE SCALE GENOMIC DNA]</scope>
    <source>
        <strain evidence="1 2">BH-SD19</strain>
    </source>
</reference>
<keyword evidence="2" id="KW-1185">Reference proteome</keyword>
<dbReference type="EMBL" id="QCYH01000001">
    <property type="protein sequence ID" value="PVA12013.1"/>
    <property type="molecule type" value="Genomic_DNA"/>
</dbReference>
<sequence length="94" mass="11010">MVLMRCWKRAERTDRNVTLRPESIRDGDIIAVDRPERGVLDGRFWRCNPAGQQKTPDVRFGPARFSGIPDQDFAKRLQRPMFIAFEARFVIRFG</sequence>
<name>A0A2T7GC79_9RHOB</name>
<organism evidence="1 2">
    <name type="scientific">Pelagivirga sediminicola</name>
    <dbReference type="NCBI Taxonomy" id="2170575"/>
    <lineage>
        <taxon>Bacteria</taxon>
        <taxon>Pseudomonadati</taxon>
        <taxon>Pseudomonadota</taxon>
        <taxon>Alphaproteobacteria</taxon>
        <taxon>Rhodobacterales</taxon>
        <taxon>Paracoccaceae</taxon>
        <taxon>Pelagivirga</taxon>
    </lineage>
</organism>
<protein>
    <submittedName>
        <fullName evidence="1">Uncharacterized protein</fullName>
    </submittedName>
</protein>
<proteinExistence type="predicted"/>
<evidence type="ECO:0000313" key="2">
    <source>
        <dbReference type="Proteomes" id="UP000244446"/>
    </source>
</evidence>
<gene>
    <name evidence="1" type="ORF">DC366_03590</name>
</gene>
<dbReference type="AlphaFoldDB" id="A0A2T7GC79"/>
<accession>A0A2T7GC79</accession>